<accession>A0A5B7CER1</accession>
<feature type="region of interest" description="Disordered" evidence="1">
    <location>
        <begin position="1"/>
        <end position="23"/>
    </location>
</feature>
<dbReference type="AlphaFoldDB" id="A0A5B7CER1"/>
<comment type="caution">
    <text evidence="2">The sequence shown here is derived from an EMBL/GenBank/DDBJ whole genome shotgun (WGS) entry which is preliminary data.</text>
</comment>
<keyword evidence="3" id="KW-1185">Reference proteome</keyword>
<gene>
    <name evidence="2" type="ORF">E2C01_000255</name>
</gene>
<sequence length="287" mass="31414">MFTGPAKGTQPPRDSPPHSVTAAQGCEGLHTDRHGSCCLPHGSALGKHHLHDQQYPSTASLTTSTSNKHSRTGKQFHDPYVHLCPLSWPSLSLHPERGATPHIASQSAVSRAAALGKQKDTGVEQRYVYQDINHICWLLGQCGGNYCQESEMPGCRDLNGWVLPRRDDRNTGNSECHLGRGGASRGQRRKKSPNPHLPKGVKPSVCHPQSTAQHLPVSDPRRPNIRVWRCTKPLIPGVTEPVIGIVIAAPSRSGLLHLLCLPSLRLFLGCNALRFMTCRYHVEMSGK</sequence>
<feature type="region of interest" description="Disordered" evidence="1">
    <location>
        <begin position="172"/>
        <end position="220"/>
    </location>
</feature>
<protein>
    <submittedName>
        <fullName evidence="2">Uncharacterized protein</fullName>
    </submittedName>
</protein>
<name>A0A5B7CER1_PORTR</name>
<feature type="compositionally biased region" description="Polar residues" evidence="1">
    <location>
        <begin position="54"/>
        <end position="67"/>
    </location>
</feature>
<evidence type="ECO:0000256" key="1">
    <source>
        <dbReference type="SAM" id="MobiDB-lite"/>
    </source>
</evidence>
<dbReference type="EMBL" id="VSRR010000006">
    <property type="protein sequence ID" value="MPC07690.1"/>
    <property type="molecule type" value="Genomic_DNA"/>
</dbReference>
<reference evidence="2 3" key="1">
    <citation type="submission" date="2019-05" db="EMBL/GenBank/DDBJ databases">
        <title>Another draft genome of Portunus trituberculatus and its Hox gene families provides insights of decapod evolution.</title>
        <authorList>
            <person name="Jeong J.-H."/>
            <person name="Song I."/>
            <person name="Kim S."/>
            <person name="Choi T."/>
            <person name="Kim D."/>
            <person name="Ryu S."/>
            <person name="Kim W."/>
        </authorList>
    </citation>
    <scope>NUCLEOTIDE SEQUENCE [LARGE SCALE GENOMIC DNA]</scope>
    <source>
        <tissue evidence="2">Muscle</tissue>
    </source>
</reference>
<dbReference type="Proteomes" id="UP000324222">
    <property type="component" value="Unassembled WGS sequence"/>
</dbReference>
<feature type="region of interest" description="Disordered" evidence="1">
    <location>
        <begin position="53"/>
        <end position="74"/>
    </location>
</feature>
<evidence type="ECO:0000313" key="3">
    <source>
        <dbReference type="Proteomes" id="UP000324222"/>
    </source>
</evidence>
<dbReference type="PROSITE" id="PS51257">
    <property type="entry name" value="PROKAR_LIPOPROTEIN"/>
    <property type="match status" value="1"/>
</dbReference>
<proteinExistence type="predicted"/>
<evidence type="ECO:0000313" key="2">
    <source>
        <dbReference type="EMBL" id="MPC07690.1"/>
    </source>
</evidence>
<organism evidence="2 3">
    <name type="scientific">Portunus trituberculatus</name>
    <name type="common">Swimming crab</name>
    <name type="synonym">Neptunus trituberculatus</name>
    <dbReference type="NCBI Taxonomy" id="210409"/>
    <lineage>
        <taxon>Eukaryota</taxon>
        <taxon>Metazoa</taxon>
        <taxon>Ecdysozoa</taxon>
        <taxon>Arthropoda</taxon>
        <taxon>Crustacea</taxon>
        <taxon>Multicrustacea</taxon>
        <taxon>Malacostraca</taxon>
        <taxon>Eumalacostraca</taxon>
        <taxon>Eucarida</taxon>
        <taxon>Decapoda</taxon>
        <taxon>Pleocyemata</taxon>
        <taxon>Brachyura</taxon>
        <taxon>Eubrachyura</taxon>
        <taxon>Portunoidea</taxon>
        <taxon>Portunidae</taxon>
        <taxon>Portuninae</taxon>
        <taxon>Portunus</taxon>
    </lineage>
</organism>